<feature type="transmembrane region" description="Helical" evidence="5">
    <location>
        <begin position="438"/>
        <end position="460"/>
    </location>
</feature>
<feature type="transmembrane region" description="Helical" evidence="5">
    <location>
        <begin position="181"/>
        <end position="200"/>
    </location>
</feature>
<dbReference type="GeneID" id="101894929"/>
<dbReference type="CDD" id="cd17317">
    <property type="entry name" value="MFS_SLC22"/>
    <property type="match status" value="1"/>
</dbReference>
<dbReference type="Gene3D" id="1.20.1250.20">
    <property type="entry name" value="MFS general substrate transporter like domains"/>
    <property type="match status" value="1"/>
</dbReference>
<keyword evidence="2 5" id="KW-0812">Transmembrane</keyword>
<evidence type="ECO:0000313" key="9">
    <source>
        <dbReference type="RefSeq" id="XP_058974016.1"/>
    </source>
</evidence>
<feature type="transmembrane region" description="Helical" evidence="5">
    <location>
        <begin position="499"/>
        <end position="519"/>
    </location>
</feature>
<evidence type="ECO:0000313" key="7">
    <source>
        <dbReference type="Proteomes" id="UP001652621"/>
    </source>
</evidence>
<feature type="transmembrane region" description="Helical" evidence="5">
    <location>
        <begin position="384"/>
        <end position="405"/>
    </location>
</feature>
<dbReference type="GO" id="GO:0016020">
    <property type="term" value="C:membrane"/>
    <property type="evidence" value="ECO:0007669"/>
    <property type="project" value="UniProtKB-SubCell"/>
</dbReference>
<keyword evidence="4 5" id="KW-0472">Membrane</keyword>
<dbReference type="AlphaFoldDB" id="A0A9J7DGM5"/>
<dbReference type="InterPro" id="IPR005828">
    <property type="entry name" value="MFS_sugar_transport-like"/>
</dbReference>
<sequence length="574" mass="63217">MLSSTLGKGEKMNSMYDLQKIGLVQSIGFKGNEMLVEGEFGRYQAFQFFLQVLSALTAGLHMLSLVTVQAVPEHRCFIEGVDNSSFSYVPWNSSDILAAIPLKDNGELDSCHMYDSQNNTVSCDSYVYDQTYYETSRAIDWNFVCERRWMGSIVQTVFMLGVFTGAVTLGGLADKVGRKTVFCWSALLQLIIGVSVAFIPEYFSFMVARFLLGIFGSAGAYICGFVLTMELVGPSKRTACGIAFQAVFAAGIMLVAGWGALIKDRQFLQVVYGLHGVLFLAHWWLLDESPRWLWMQGRAGEAVDIVAKGLRMNGSGIPVDKEYYVQKSKAQQATEEKSSAGLSDLFKTPNLRIKTLNVCLCWFANSLVYYGLSLSAGKLYGNPFLILFIMGLVEFPSYFTIVMVLDRLGRRPITSTLMIGGGICCIVAAYIAQGSTTSTAIVMVGKLLIAGSFAVIYNYSAELFPTVVRNSAMGLGSMCARLSGALTPLITLLDSFDPKIPAVLFGVIALISGVWVMFLPETMNKPMPESIEDGENFGRGDTWFSQCAGRKPNRDRIYQDDPEQMVPLKTIEKK</sequence>
<dbReference type="GO" id="GO:0022857">
    <property type="term" value="F:transmembrane transporter activity"/>
    <property type="evidence" value="ECO:0007669"/>
    <property type="project" value="InterPro"/>
</dbReference>
<organism evidence="7 8">
    <name type="scientific">Musca domestica</name>
    <name type="common">House fly</name>
    <dbReference type="NCBI Taxonomy" id="7370"/>
    <lineage>
        <taxon>Eukaryota</taxon>
        <taxon>Metazoa</taxon>
        <taxon>Ecdysozoa</taxon>
        <taxon>Arthropoda</taxon>
        <taxon>Hexapoda</taxon>
        <taxon>Insecta</taxon>
        <taxon>Pterygota</taxon>
        <taxon>Neoptera</taxon>
        <taxon>Endopterygota</taxon>
        <taxon>Diptera</taxon>
        <taxon>Brachycera</taxon>
        <taxon>Muscomorpha</taxon>
        <taxon>Muscoidea</taxon>
        <taxon>Muscidae</taxon>
        <taxon>Musca</taxon>
    </lineage>
</organism>
<feature type="transmembrane region" description="Helical" evidence="5">
    <location>
        <begin position="472"/>
        <end position="493"/>
    </location>
</feature>
<dbReference type="RefSeq" id="XP_058974016.1">
    <property type="nucleotide sequence ID" value="XM_059118033.1"/>
</dbReference>
<dbReference type="OrthoDB" id="5141738at2759"/>
<dbReference type="Pfam" id="PF00083">
    <property type="entry name" value="Sugar_tr"/>
    <property type="match status" value="1"/>
</dbReference>
<proteinExistence type="predicted"/>
<keyword evidence="3 5" id="KW-1133">Transmembrane helix</keyword>
<feature type="transmembrane region" description="Helical" evidence="5">
    <location>
        <begin position="355"/>
        <end position="372"/>
    </location>
</feature>
<comment type="subcellular location">
    <subcellularLocation>
        <location evidence="1">Membrane</location>
        <topology evidence="1">Multi-pass membrane protein</topology>
    </subcellularLocation>
</comment>
<feature type="transmembrane region" description="Helical" evidence="5">
    <location>
        <begin position="206"/>
        <end position="227"/>
    </location>
</feature>
<feature type="domain" description="Major facilitator superfamily (MFS) profile" evidence="6">
    <location>
        <begin position="47"/>
        <end position="524"/>
    </location>
</feature>
<dbReference type="RefSeq" id="XP_019893490.1">
    <property type="nucleotide sequence ID" value="XM_020037931.1"/>
</dbReference>
<gene>
    <name evidence="8 9" type="primary">LOC101894929</name>
</gene>
<protein>
    <submittedName>
        <fullName evidence="8 9">Organic cation transporter protein isoform X1</fullName>
    </submittedName>
</protein>
<keyword evidence="7" id="KW-1185">Reference proteome</keyword>
<dbReference type="PANTHER" id="PTHR24064">
    <property type="entry name" value="SOLUTE CARRIER FAMILY 22 MEMBER"/>
    <property type="match status" value="1"/>
</dbReference>
<dbReference type="Proteomes" id="UP001652621">
    <property type="component" value="Unplaced"/>
</dbReference>
<evidence type="ECO:0000256" key="4">
    <source>
        <dbReference type="ARBA" id="ARBA00023136"/>
    </source>
</evidence>
<evidence type="ECO:0000256" key="5">
    <source>
        <dbReference type="SAM" id="Phobius"/>
    </source>
</evidence>
<accession>A0A9J7DGM5</accession>
<feature type="transmembrane region" description="Helical" evidence="5">
    <location>
        <begin position="149"/>
        <end position="169"/>
    </location>
</feature>
<dbReference type="SUPFAM" id="SSF103473">
    <property type="entry name" value="MFS general substrate transporter"/>
    <property type="match status" value="1"/>
</dbReference>
<evidence type="ECO:0000259" key="6">
    <source>
        <dbReference type="PROSITE" id="PS50850"/>
    </source>
</evidence>
<feature type="transmembrane region" description="Helical" evidence="5">
    <location>
        <begin position="267"/>
        <end position="286"/>
    </location>
</feature>
<evidence type="ECO:0000256" key="3">
    <source>
        <dbReference type="ARBA" id="ARBA00022989"/>
    </source>
</evidence>
<evidence type="ECO:0000256" key="2">
    <source>
        <dbReference type="ARBA" id="ARBA00022692"/>
    </source>
</evidence>
<dbReference type="VEuPathDB" id="VectorBase:MDOMA2_002241"/>
<dbReference type="InterPro" id="IPR036259">
    <property type="entry name" value="MFS_trans_sf"/>
</dbReference>
<evidence type="ECO:0000313" key="8">
    <source>
        <dbReference type="RefSeq" id="XP_019893490.1"/>
    </source>
</evidence>
<feature type="transmembrane region" description="Helical" evidence="5">
    <location>
        <begin position="412"/>
        <end position="432"/>
    </location>
</feature>
<reference evidence="8" key="1">
    <citation type="submission" date="2025-04" db="UniProtKB">
        <authorList>
            <consortium name="RefSeq"/>
        </authorList>
    </citation>
    <scope>IDENTIFICATION</scope>
    <source>
        <strain evidence="8 9">Aabys</strain>
        <tissue evidence="9">Whole body</tissue>
    </source>
</reference>
<dbReference type="PROSITE" id="PS50850">
    <property type="entry name" value="MFS"/>
    <property type="match status" value="1"/>
</dbReference>
<dbReference type="InterPro" id="IPR020846">
    <property type="entry name" value="MFS_dom"/>
</dbReference>
<dbReference type="PROSITE" id="PS00216">
    <property type="entry name" value="SUGAR_TRANSPORT_1"/>
    <property type="match status" value="2"/>
</dbReference>
<name>A0A9J7DGM5_MUSDO</name>
<feature type="transmembrane region" description="Helical" evidence="5">
    <location>
        <begin position="239"/>
        <end position="261"/>
    </location>
</feature>
<evidence type="ECO:0000256" key="1">
    <source>
        <dbReference type="ARBA" id="ARBA00004141"/>
    </source>
</evidence>
<dbReference type="InterPro" id="IPR005829">
    <property type="entry name" value="Sugar_transporter_CS"/>
</dbReference>